<keyword evidence="2" id="KW-1185">Reference proteome</keyword>
<dbReference type="Proteomes" id="UP000265520">
    <property type="component" value="Unassembled WGS sequence"/>
</dbReference>
<comment type="caution">
    <text evidence="1">The sequence shown here is derived from an EMBL/GenBank/DDBJ whole genome shotgun (WGS) entry which is preliminary data.</text>
</comment>
<name>A0A392QQS2_9FABA</name>
<organism evidence="1 2">
    <name type="scientific">Trifolium medium</name>
    <dbReference type="NCBI Taxonomy" id="97028"/>
    <lineage>
        <taxon>Eukaryota</taxon>
        <taxon>Viridiplantae</taxon>
        <taxon>Streptophyta</taxon>
        <taxon>Embryophyta</taxon>
        <taxon>Tracheophyta</taxon>
        <taxon>Spermatophyta</taxon>
        <taxon>Magnoliopsida</taxon>
        <taxon>eudicotyledons</taxon>
        <taxon>Gunneridae</taxon>
        <taxon>Pentapetalae</taxon>
        <taxon>rosids</taxon>
        <taxon>fabids</taxon>
        <taxon>Fabales</taxon>
        <taxon>Fabaceae</taxon>
        <taxon>Papilionoideae</taxon>
        <taxon>50 kb inversion clade</taxon>
        <taxon>NPAAA clade</taxon>
        <taxon>Hologalegina</taxon>
        <taxon>IRL clade</taxon>
        <taxon>Trifolieae</taxon>
        <taxon>Trifolium</taxon>
    </lineage>
</organism>
<protein>
    <submittedName>
        <fullName evidence="1">Uncharacterized protein</fullName>
    </submittedName>
</protein>
<proteinExistence type="predicted"/>
<sequence length="46" mass="5346">MSNNQLQDWTSVHRWLCHASFCQPLILEHQDILATTNFLSCAMLNN</sequence>
<reference evidence="1 2" key="1">
    <citation type="journal article" date="2018" name="Front. Plant Sci.">
        <title>Red Clover (Trifolium pratense) and Zigzag Clover (T. medium) - A Picture of Genomic Similarities and Differences.</title>
        <authorList>
            <person name="Dluhosova J."/>
            <person name="Istvanek J."/>
            <person name="Nedelnik J."/>
            <person name="Repkova J."/>
        </authorList>
    </citation>
    <scope>NUCLEOTIDE SEQUENCE [LARGE SCALE GENOMIC DNA]</scope>
    <source>
        <strain evidence="2">cv. 10/8</strain>
        <tissue evidence="1">Leaf</tissue>
    </source>
</reference>
<accession>A0A392QQS2</accession>
<dbReference type="EMBL" id="LXQA010148367">
    <property type="protein sequence ID" value="MCI25635.1"/>
    <property type="molecule type" value="Genomic_DNA"/>
</dbReference>
<evidence type="ECO:0000313" key="2">
    <source>
        <dbReference type="Proteomes" id="UP000265520"/>
    </source>
</evidence>
<dbReference type="AlphaFoldDB" id="A0A392QQS2"/>
<feature type="non-terminal residue" evidence="1">
    <location>
        <position position="46"/>
    </location>
</feature>
<evidence type="ECO:0000313" key="1">
    <source>
        <dbReference type="EMBL" id="MCI25635.1"/>
    </source>
</evidence>